<dbReference type="GO" id="GO:0005975">
    <property type="term" value="P:carbohydrate metabolic process"/>
    <property type="evidence" value="ECO:0007669"/>
    <property type="project" value="InterPro"/>
</dbReference>
<evidence type="ECO:0000259" key="1">
    <source>
        <dbReference type="Pfam" id="PF03190"/>
    </source>
</evidence>
<dbReference type="PANTHER" id="PTHR42899:SF1">
    <property type="entry name" value="SPERMATOGENESIS-ASSOCIATED PROTEIN 20"/>
    <property type="match status" value="1"/>
</dbReference>
<dbReference type="SUPFAM" id="SSF52833">
    <property type="entry name" value="Thioredoxin-like"/>
    <property type="match status" value="1"/>
</dbReference>
<dbReference type="Proteomes" id="UP000885759">
    <property type="component" value="Unassembled WGS sequence"/>
</dbReference>
<dbReference type="PIRSF" id="PIRSF006402">
    <property type="entry name" value="UCP006402_thioredoxin"/>
    <property type="match status" value="1"/>
</dbReference>
<dbReference type="Gene3D" id="1.50.10.10">
    <property type="match status" value="1"/>
</dbReference>
<accession>A0A7C4VBR6</accession>
<dbReference type="InterPro" id="IPR036249">
    <property type="entry name" value="Thioredoxin-like_sf"/>
</dbReference>
<dbReference type="CDD" id="cd02955">
    <property type="entry name" value="SSP411"/>
    <property type="match status" value="1"/>
</dbReference>
<sequence>MANRLANETSPYLLQHADNPVDWYPWGEAALAKARRENKPIFLSIGYATCHWCHVMERESFEDPEIARILNEHFVAVKVDREQRPDLDAQYMRAYQALTGHTGGWPLNLFLTPEGEPFYGGTYFPPERRGGWPSFREVLLAVAEEWRSREGELRAQAGEVVGRLTRELAPADALPEDLHERALASLAVVYDEQAGGFGVAPKFPHAPLLRYLLLRSWLGEGEAAAMLRGALDGMARGGVFDHVGGGFHRYATDPHWRVPHFEKMLYDNAQLARVYLGAARVLGEPAFEEVARATLDWMLAEMQGPAGGFYSAIDADSGGEEGRYYVWTWDEWTAALGDDAERAARLFGVRPEGNWEAGKNILYLPRDPADRADDWLVEPQAFTAWLERVRSRLAAARGTRARPVTDDKVLADWNGLALAALAEAGRLLDEPRYLEAARAGGAFLWRELYADGMMRHGWRGGVRQSEAFLADQAAVALGFLELHHATGEVIWLERAAKLAEAMLRFRDLEGGFFDALTATPAGRPKDRFDGALPSGNALAAEALLRLGLVYENEAWYEAGLEVFEKPERGVAERPLAYGALLAAHLWSVAGAELAVVLPAEELEGYACARSWPLVTFVFGRRGAFPLLAERPEGRAYLCRRGVCRLPAETPEGLEAEKRALFPGQGGS</sequence>
<reference evidence="2" key="1">
    <citation type="journal article" date="2020" name="mSystems">
        <title>Genome- and Community-Level Interaction Insights into Carbon Utilization and Element Cycling Functions of Hydrothermarchaeota in Hydrothermal Sediment.</title>
        <authorList>
            <person name="Zhou Z."/>
            <person name="Liu Y."/>
            <person name="Xu W."/>
            <person name="Pan J."/>
            <person name="Luo Z.H."/>
            <person name="Li M."/>
        </authorList>
    </citation>
    <scope>NUCLEOTIDE SEQUENCE [LARGE SCALE GENOMIC DNA]</scope>
    <source>
        <strain evidence="2">HyVt-570</strain>
    </source>
</reference>
<proteinExistence type="predicted"/>
<dbReference type="EMBL" id="DRPZ01000109">
    <property type="protein sequence ID" value="HGY09206.1"/>
    <property type="molecule type" value="Genomic_DNA"/>
</dbReference>
<comment type="caution">
    <text evidence="2">The sequence shown here is derived from an EMBL/GenBank/DDBJ whole genome shotgun (WGS) entry which is preliminary data.</text>
</comment>
<dbReference type="Gene3D" id="3.40.30.10">
    <property type="entry name" value="Glutaredoxin"/>
    <property type="match status" value="1"/>
</dbReference>
<protein>
    <submittedName>
        <fullName evidence="2">Thioredoxin domain-containing protein</fullName>
    </submittedName>
</protein>
<dbReference type="SUPFAM" id="SSF48208">
    <property type="entry name" value="Six-hairpin glycosidases"/>
    <property type="match status" value="1"/>
</dbReference>
<dbReference type="InterPro" id="IPR008928">
    <property type="entry name" value="6-hairpin_glycosidase_sf"/>
</dbReference>
<name>A0A7C4VBR6_9DEIN</name>
<dbReference type="PANTHER" id="PTHR42899">
    <property type="entry name" value="SPERMATOGENESIS-ASSOCIATED PROTEIN 20"/>
    <property type="match status" value="1"/>
</dbReference>
<dbReference type="InterPro" id="IPR012341">
    <property type="entry name" value="6hp_glycosidase-like_sf"/>
</dbReference>
<dbReference type="Pfam" id="PF03190">
    <property type="entry name" value="Thioredox_DsbH"/>
    <property type="match status" value="1"/>
</dbReference>
<dbReference type="InterPro" id="IPR004879">
    <property type="entry name" value="Ssp411-like_TRX"/>
</dbReference>
<evidence type="ECO:0000313" key="2">
    <source>
        <dbReference type="EMBL" id="HGY09206.1"/>
    </source>
</evidence>
<dbReference type="InterPro" id="IPR024705">
    <property type="entry name" value="Ssp411"/>
</dbReference>
<dbReference type="AlphaFoldDB" id="A0A7C4VBR6"/>
<feature type="domain" description="Spermatogenesis-associated protein 20-like TRX" evidence="1">
    <location>
        <begin position="3"/>
        <end position="164"/>
    </location>
</feature>
<organism evidence="2">
    <name type="scientific">Oceanithermus profundus</name>
    <dbReference type="NCBI Taxonomy" id="187137"/>
    <lineage>
        <taxon>Bacteria</taxon>
        <taxon>Thermotogati</taxon>
        <taxon>Deinococcota</taxon>
        <taxon>Deinococci</taxon>
        <taxon>Thermales</taxon>
        <taxon>Thermaceae</taxon>
        <taxon>Oceanithermus</taxon>
    </lineage>
</organism>
<gene>
    <name evidence="2" type="ORF">ENK37_04005</name>
</gene>